<sequence>MYIHRRFLKILSFHYSTSYLVRRAITYES</sequence>
<reference evidence="1" key="2">
    <citation type="journal article" date="2015" name="Data Brief">
        <title>Shoot transcriptome of the giant reed, Arundo donax.</title>
        <authorList>
            <person name="Barrero R.A."/>
            <person name="Guerrero F.D."/>
            <person name="Moolhuijzen P."/>
            <person name="Goolsby J.A."/>
            <person name="Tidwell J."/>
            <person name="Bellgard S.E."/>
            <person name="Bellgard M.I."/>
        </authorList>
    </citation>
    <scope>NUCLEOTIDE SEQUENCE</scope>
    <source>
        <tissue evidence="1">Shoot tissue taken approximately 20 cm above the soil surface</tissue>
    </source>
</reference>
<reference evidence="1" key="1">
    <citation type="submission" date="2014-09" db="EMBL/GenBank/DDBJ databases">
        <authorList>
            <person name="Magalhaes I.L.F."/>
            <person name="Oliveira U."/>
            <person name="Santos F.R."/>
            <person name="Vidigal T.H.D.A."/>
            <person name="Brescovit A.D."/>
            <person name="Santos A.J."/>
        </authorList>
    </citation>
    <scope>NUCLEOTIDE SEQUENCE</scope>
    <source>
        <tissue evidence="1">Shoot tissue taken approximately 20 cm above the soil surface</tissue>
    </source>
</reference>
<name>A0A0A8YY67_ARUDO</name>
<dbReference type="EMBL" id="GBRH01268460">
    <property type="protein sequence ID" value="JAD29435.1"/>
    <property type="molecule type" value="Transcribed_RNA"/>
</dbReference>
<accession>A0A0A8YY67</accession>
<organism evidence="1">
    <name type="scientific">Arundo donax</name>
    <name type="common">Giant reed</name>
    <name type="synonym">Donax arundinaceus</name>
    <dbReference type="NCBI Taxonomy" id="35708"/>
    <lineage>
        <taxon>Eukaryota</taxon>
        <taxon>Viridiplantae</taxon>
        <taxon>Streptophyta</taxon>
        <taxon>Embryophyta</taxon>
        <taxon>Tracheophyta</taxon>
        <taxon>Spermatophyta</taxon>
        <taxon>Magnoliopsida</taxon>
        <taxon>Liliopsida</taxon>
        <taxon>Poales</taxon>
        <taxon>Poaceae</taxon>
        <taxon>PACMAD clade</taxon>
        <taxon>Arundinoideae</taxon>
        <taxon>Arundineae</taxon>
        <taxon>Arundo</taxon>
    </lineage>
</organism>
<dbReference type="AlphaFoldDB" id="A0A0A8YY67"/>
<evidence type="ECO:0000313" key="1">
    <source>
        <dbReference type="EMBL" id="JAD29435.1"/>
    </source>
</evidence>
<proteinExistence type="predicted"/>
<protein>
    <submittedName>
        <fullName evidence="1">Uncharacterized protein</fullName>
    </submittedName>
</protein>